<name>A0A1H2RYQ2_THIRO</name>
<dbReference type="Gene3D" id="3.40.50.300">
    <property type="entry name" value="P-loop containing nucleotide triphosphate hydrolases"/>
    <property type="match status" value="1"/>
</dbReference>
<organism evidence="4 5">
    <name type="scientific">Thiocapsa roseopersicina</name>
    <dbReference type="NCBI Taxonomy" id="1058"/>
    <lineage>
        <taxon>Bacteria</taxon>
        <taxon>Pseudomonadati</taxon>
        <taxon>Pseudomonadota</taxon>
        <taxon>Gammaproteobacteria</taxon>
        <taxon>Chromatiales</taxon>
        <taxon>Chromatiaceae</taxon>
        <taxon>Thiocapsa</taxon>
    </lineage>
</organism>
<dbReference type="InterPro" id="IPR002477">
    <property type="entry name" value="Peptidoglycan-bd-like"/>
</dbReference>
<proteinExistence type="predicted"/>
<dbReference type="Gene3D" id="1.10.101.10">
    <property type="entry name" value="PGBD-like superfamily/PGBD"/>
    <property type="match status" value="1"/>
</dbReference>
<dbReference type="GO" id="GO:0016887">
    <property type="term" value="F:ATP hydrolysis activity"/>
    <property type="evidence" value="ECO:0007669"/>
    <property type="project" value="InterPro"/>
</dbReference>
<dbReference type="SUPFAM" id="SSF47090">
    <property type="entry name" value="PGBD-like"/>
    <property type="match status" value="1"/>
</dbReference>
<evidence type="ECO:0000313" key="4">
    <source>
        <dbReference type="EMBL" id="SDW24428.1"/>
    </source>
</evidence>
<accession>A0A1H2RYQ2</accession>
<dbReference type="SMART" id="SM00382">
    <property type="entry name" value="AAA"/>
    <property type="match status" value="1"/>
</dbReference>
<dbReference type="SUPFAM" id="SSF52540">
    <property type="entry name" value="P-loop containing nucleoside triphosphate hydrolases"/>
    <property type="match status" value="1"/>
</dbReference>
<reference evidence="5" key="1">
    <citation type="submission" date="2016-10" db="EMBL/GenBank/DDBJ databases">
        <authorList>
            <person name="Varghese N."/>
            <person name="Submissions S."/>
        </authorList>
    </citation>
    <scope>NUCLEOTIDE SEQUENCE [LARGE SCALE GENOMIC DNA]</scope>
    <source>
        <strain evidence="5">DSM 217</strain>
    </source>
</reference>
<evidence type="ECO:0000259" key="2">
    <source>
        <dbReference type="SMART" id="SM00382"/>
    </source>
</evidence>
<dbReference type="CDD" id="cd00009">
    <property type="entry name" value="AAA"/>
    <property type="match status" value="1"/>
</dbReference>
<dbReference type="Proteomes" id="UP000198816">
    <property type="component" value="Unassembled WGS sequence"/>
</dbReference>
<feature type="region of interest" description="Disordered" evidence="1">
    <location>
        <begin position="321"/>
        <end position="352"/>
    </location>
</feature>
<gene>
    <name evidence="4" type="ORF">SAMN05421783_102222</name>
</gene>
<feature type="domain" description="Helicase ATP-binding" evidence="3">
    <location>
        <begin position="20"/>
        <end position="183"/>
    </location>
</feature>
<dbReference type="STRING" id="1058.SAMN05421783_102222"/>
<dbReference type="PANTHER" id="PTHR35894">
    <property type="entry name" value="GENERAL SECRETION PATHWAY PROTEIN A-RELATED"/>
    <property type="match status" value="1"/>
</dbReference>
<dbReference type="RefSeq" id="WP_093028265.1">
    <property type="nucleotide sequence ID" value="NZ_FNNZ01000002.1"/>
</dbReference>
<evidence type="ECO:0000256" key="1">
    <source>
        <dbReference type="SAM" id="MobiDB-lite"/>
    </source>
</evidence>
<dbReference type="SMART" id="SM00487">
    <property type="entry name" value="DEXDc"/>
    <property type="match status" value="1"/>
</dbReference>
<dbReference type="Pfam" id="PF13401">
    <property type="entry name" value="AAA_22"/>
    <property type="match status" value="1"/>
</dbReference>
<dbReference type="InterPro" id="IPR014001">
    <property type="entry name" value="Helicase_ATP-bd"/>
</dbReference>
<dbReference type="OrthoDB" id="9780149at2"/>
<sequence length="622" mass="66463">MYPKYFGLKEPSFSIAPDPHYLFLSEQHKEALAHLLYGAGESGGFVLLTGEVGTGKTTVCRAFLEQLPEGVEVALILNPAVTANELLLNLCDEFRIPVPEGERSVKALVDRLNVYLLDAHGKGRRPVLIIDEAQSLRPKVLEQVRLLTNLETSKHKLLQIFLIGQPELRRLLERDALRQINQRVTARFHLRPFTREETGDYIRHRVAVAGVDRPLFTAAAIRRIYSCSGGVPRLVNILCDRALLGACVTRSSQVTPAIVKRAAREVQGESIDKPPRPAVRPGFAAAAAFVLAMIAGWLGYAWVSDDAAALLVDLLPGGHTLSAGGPLSETTPRPDGVGEGFGQDAGTQTPDSPLVASDGAAVTTLPESVGDAASGELAPEDDAPLDGSAADALPRIDPSRFEPDALAETLARIAMPESDALRLLLLRWGVEVESLPAGDPCARVASFGLRCERGQGDLDELRLFDRPALLRVRDAGGARRFLLLSSLDGPMGTLALPGGDELAPLGGLEAVWSGDYILVWQPPPTGSTLIGPGASGESVRWLRDLLAKVPASGLPASDSSYYDAELTRSVRAFQASRGLVADGIAGPRTLIQLHNAVDLPGVPRLVRTSDVSESASTEPTEP</sequence>
<dbReference type="Gene3D" id="3.90.70.10">
    <property type="entry name" value="Cysteine proteinases"/>
    <property type="match status" value="1"/>
</dbReference>
<dbReference type="InterPro" id="IPR036365">
    <property type="entry name" value="PGBD-like_sf"/>
</dbReference>
<dbReference type="AlphaFoldDB" id="A0A1H2RYQ2"/>
<evidence type="ECO:0000259" key="3">
    <source>
        <dbReference type="SMART" id="SM00487"/>
    </source>
</evidence>
<dbReference type="InterPro" id="IPR027417">
    <property type="entry name" value="P-loop_NTPase"/>
</dbReference>
<dbReference type="InterPro" id="IPR052026">
    <property type="entry name" value="ExeA_AAA_ATPase_DNA-bind"/>
</dbReference>
<dbReference type="InterPro" id="IPR036366">
    <property type="entry name" value="PGBDSf"/>
</dbReference>
<dbReference type="PANTHER" id="PTHR35894:SF1">
    <property type="entry name" value="PHOSPHORIBULOKINASE _ URIDINE KINASE FAMILY"/>
    <property type="match status" value="1"/>
</dbReference>
<feature type="domain" description="AAA+ ATPase" evidence="2">
    <location>
        <begin position="42"/>
        <end position="187"/>
    </location>
</feature>
<dbReference type="InterPro" id="IPR049945">
    <property type="entry name" value="AAA_22"/>
</dbReference>
<dbReference type="EMBL" id="FNNZ01000002">
    <property type="protein sequence ID" value="SDW24428.1"/>
    <property type="molecule type" value="Genomic_DNA"/>
</dbReference>
<evidence type="ECO:0000313" key="5">
    <source>
        <dbReference type="Proteomes" id="UP000198816"/>
    </source>
</evidence>
<keyword evidence="5" id="KW-1185">Reference proteome</keyword>
<feature type="region of interest" description="Disordered" evidence="1">
    <location>
        <begin position="371"/>
        <end position="397"/>
    </location>
</feature>
<dbReference type="Pfam" id="PF01471">
    <property type="entry name" value="PG_binding_1"/>
    <property type="match status" value="1"/>
</dbReference>
<dbReference type="InterPro" id="IPR003593">
    <property type="entry name" value="AAA+_ATPase"/>
</dbReference>
<protein>
    <submittedName>
        <fullName evidence="4">Type II secretion system protein A</fullName>
    </submittedName>
</protein>